<dbReference type="HOGENOM" id="CLU_475000_0_0_1"/>
<dbReference type="PANTHER" id="PTHR42081">
    <property type="entry name" value="ZINC FINGER PROTEIN DHHC DOMAIN CONTAINING PROTEIN"/>
    <property type="match status" value="1"/>
</dbReference>
<evidence type="ECO:0000313" key="4">
    <source>
        <dbReference type="Proteomes" id="UP000031575"/>
    </source>
</evidence>
<proteinExistence type="predicted"/>
<dbReference type="InterPro" id="IPR058348">
    <property type="entry name" value="DUF8035"/>
</dbReference>
<feature type="compositionally biased region" description="Low complexity" evidence="1">
    <location>
        <begin position="234"/>
        <end position="244"/>
    </location>
</feature>
<feature type="region of interest" description="Disordered" evidence="1">
    <location>
        <begin position="173"/>
        <end position="413"/>
    </location>
</feature>
<comment type="caution">
    <text evidence="3">The sequence shown here is derived from an EMBL/GenBank/DDBJ whole genome shotgun (WGS) entry which is preliminary data.</text>
</comment>
<sequence length="574" mass="62697">MPHTIRSPPQLHSPSSGEGYTPPSSSDSDSDNGYHKDFCLMSTRELLAIDWRAQERFAARVGVTYLYPQLLQDDYPYSTSAPEAAADQSAAFGIVMPVGTSKAKQPQYMLSLGLAPDSKGNCIPPDAIWTRISRRLVSPEVLEKAGVRYEARPTFVAVLGMLDKKTIAEYARQSAEARRSRHSSAKGRGQLPRNTPPDDRRTSFGAGPAVDPKPRMRRMQSMPDVSNSDDRRNGPAPNANANKASTFPLDRDATASANGGRNRDGDKGSAYPFIVSPPTMEANAGGVAPEGSNAQPEPQPKSILKNKNTNQVRFKDGKLVEVGPDDAESGPSSRDKSHSGTHHGHGHSHSSKHRDRSRHRDSSSHRHRDSSRHRHRDSSSHRHRDSSSHRHRDHSRTRSDDDDRSQIGNATGNVIVTEIEVATGTMATKIMTRNDDDDPMTEAVTEVTAHRTNATAIGIVIGTESAIVIAIGRATETNVNVNVNVNVTETETETEIETVTSQRSYRDLSSRNRDGRDSRDSRDRDGRNSRDRSDKDGRDREGGRKRFRDTLNAAGIGGAAGSLFSVLTEAASGF</sequence>
<feature type="compositionally biased region" description="Basic residues" evidence="1">
    <location>
        <begin position="339"/>
        <end position="357"/>
    </location>
</feature>
<dbReference type="VEuPathDB" id="FungiDB:SPBR_04772"/>
<dbReference type="Proteomes" id="UP000031575">
    <property type="component" value="Unassembled WGS sequence"/>
</dbReference>
<name>A0A0C2IEZ4_9PEZI</name>
<dbReference type="RefSeq" id="XP_040615801.1">
    <property type="nucleotide sequence ID" value="XM_040763049.1"/>
</dbReference>
<feature type="domain" description="DUF8035" evidence="2">
    <location>
        <begin position="127"/>
        <end position="179"/>
    </location>
</feature>
<keyword evidence="4" id="KW-1185">Reference proteome</keyword>
<accession>A0A0C2IEZ4</accession>
<dbReference type="AlphaFoldDB" id="A0A0C2IEZ4"/>
<evidence type="ECO:0000259" key="2">
    <source>
        <dbReference type="Pfam" id="PF26118"/>
    </source>
</evidence>
<feature type="region of interest" description="Disordered" evidence="1">
    <location>
        <begin position="1"/>
        <end position="32"/>
    </location>
</feature>
<feature type="compositionally biased region" description="Basic and acidic residues" evidence="1">
    <location>
        <begin position="396"/>
        <end position="405"/>
    </location>
</feature>
<feature type="compositionally biased region" description="Basic residues" evidence="1">
    <location>
        <begin position="365"/>
        <end position="376"/>
    </location>
</feature>
<feature type="region of interest" description="Disordered" evidence="1">
    <location>
        <begin position="494"/>
        <end position="546"/>
    </location>
</feature>
<dbReference type="EMBL" id="AWTV01000010">
    <property type="protein sequence ID" value="KIH87791.1"/>
    <property type="molecule type" value="Genomic_DNA"/>
</dbReference>
<feature type="compositionally biased region" description="Basic and acidic residues" evidence="1">
    <location>
        <begin position="377"/>
        <end position="388"/>
    </location>
</feature>
<dbReference type="GeneID" id="63677970"/>
<dbReference type="OrthoDB" id="5226662at2759"/>
<protein>
    <recommendedName>
        <fullName evidence="2">DUF8035 domain-containing protein</fullName>
    </recommendedName>
</protein>
<dbReference type="Pfam" id="PF26118">
    <property type="entry name" value="DUF8035"/>
    <property type="match status" value="1"/>
</dbReference>
<dbReference type="PANTHER" id="PTHR42081:SF2">
    <property type="entry name" value="NIPPED-B-LIKE PROTEIN B"/>
    <property type="match status" value="1"/>
</dbReference>
<gene>
    <name evidence="3" type="ORF">SPBR_04772</name>
</gene>
<evidence type="ECO:0000256" key="1">
    <source>
        <dbReference type="SAM" id="MobiDB-lite"/>
    </source>
</evidence>
<evidence type="ECO:0000313" key="3">
    <source>
        <dbReference type="EMBL" id="KIH87791.1"/>
    </source>
</evidence>
<feature type="compositionally biased region" description="Basic and acidic residues" evidence="1">
    <location>
        <begin position="504"/>
        <end position="544"/>
    </location>
</feature>
<reference evidence="3 4" key="1">
    <citation type="journal article" date="2014" name="BMC Genomics">
        <title>Comparative genomics of the major fungal agents of human and animal Sporotrichosis: Sporothrix schenckii and Sporothrix brasiliensis.</title>
        <authorList>
            <person name="Teixeira M.M."/>
            <person name="de Almeida L.G."/>
            <person name="Kubitschek-Barreira P."/>
            <person name="Alves F.L."/>
            <person name="Kioshima E.S."/>
            <person name="Abadio A.K."/>
            <person name="Fernandes L."/>
            <person name="Derengowski L.S."/>
            <person name="Ferreira K.S."/>
            <person name="Souza R.C."/>
            <person name="Ruiz J.C."/>
            <person name="de Andrade N.C."/>
            <person name="Paes H.C."/>
            <person name="Nicola A.M."/>
            <person name="Albuquerque P."/>
            <person name="Gerber A.L."/>
            <person name="Martins V.P."/>
            <person name="Peconick L.D."/>
            <person name="Neto A.V."/>
            <person name="Chaucanez C.B."/>
            <person name="Silva P.A."/>
            <person name="Cunha O.L."/>
            <person name="de Oliveira F.F."/>
            <person name="dos Santos T.C."/>
            <person name="Barros A.L."/>
            <person name="Soares M.A."/>
            <person name="de Oliveira L.M."/>
            <person name="Marini M.M."/>
            <person name="Villalobos-Duno H."/>
            <person name="Cunha M.M."/>
            <person name="de Hoog S."/>
            <person name="da Silveira J.F."/>
            <person name="Henrissat B."/>
            <person name="Nino-Vega G.A."/>
            <person name="Cisalpino P.S."/>
            <person name="Mora-Montes H.M."/>
            <person name="Almeida S.R."/>
            <person name="Stajich J.E."/>
            <person name="Lopes-Bezerra L.M."/>
            <person name="Vasconcelos A.T."/>
            <person name="Felipe M.S."/>
        </authorList>
    </citation>
    <scope>NUCLEOTIDE SEQUENCE [LARGE SCALE GENOMIC DNA]</scope>
    <source>
        <strain evidence="3 4">5110</strain>
    </source>
</reference>
<organism evidence="3 4">
    <name type="scientific">Sporothrix brasiliensis 5110</name>
    <dbReference type="NCBI Taxonomy" id="1398154"/>
    <lineage>
        <taxon>Eukaryota</taxon>
        <taxon>Fungi</taxon>
        <taxon>Dikarya</taxon>
        <taxon>Ascomycota</taxon>
        <taxon>Pezizomycotina</taxon>
        <taxon>Sordariomycetes</taxon>
        <taxon>Sordariomycetidae</taxon>
        <taxon>Ophiostomatales</taxon>
        <taxon>Ophiostomataceae</taxon>
        <taxon>Sporothrix</taxon>
    </lineage>
</organism>